<feature type="transmembrane region" description="Helical" evidence="6">
    <location>
        <begin position="410"/>
        <end position="428"/>
    </location>
</feature>
<keyword evidence="3 6" id="KW-1133">Transmembrane helix</keyword>
<dbReference type="EMBL" id="JAULSW010000007">
    <property type="protein sequence ID" value="KAK3374723.1"/>
    <property type="molecule type" value="Genomic_DNA"/>
</dbReference>
<evidence type="ECO:0000256" key="4">
    <source>
        <dbReference type="ARBA" id="ARBA00023136"/>
    </source>
</evidence>
<dbReference type="GO" id="GO:0022857">
    <property type="term" value="F:transmembrane transporter activity"/>
    <property type="evidence" value="ECO:0007669"/>
    <property type="project" value="InterPro"/>
</dbReference>
<comment type="caution">
    <text evidence="7">The sequence shown here is derived from an EMBL/GenBank/DDBJ whole genome shotgun (WGS) entry which is preliminary data.</text>
</comment>
<evidence type="ECO:0000256" key="3">
    <source>
        <dbReference type="ARBA" id="ARBA00022989"/>
    </source>
</evidence>
<feature type="region of interest" description="Disordered" evidence="5">
    <location>
        <begin position="1"/>
        <end position="32"/>
    </location>
</feature>
<organism evidence="7 8">
    <name type="scientific">Podospora didyma</name>
    <dbReference type="NCBI Taxonomy" id="330526"/>
    <lineage>
        <taxon>Eukaryota</taxon>
        <taxon>Fungi</taxon>
        <taxon>Dikarya</taxon>
        <taxon>Ascomycota</taxon>
        <taxon>Pezizomycotina</taxon>
        <taxon>Sordariomycetes</taxon>
        <taxon>Sordariomycetidae</taxon>
        <taxon>Sordariales</taxon>
        <taxon>Podosporaceae</taxon>
        <taxon>Podospora</taxon>
    </lineage>
</organism>
<feature type="transmembrane region" description="Helical" evidence="6">
    <location>
        <begin position="218"/>
        <end position="239"/>
    </location>
</feature>
<sequence>MSLAQEKNASAEPDVHYVGKESMTGGQDHLKDDIESVDSDHKQHGVKKVEAVTTVWSDKMLWIVFALLYLVSFVDVLLQSVQGNLVPYVTSEFQQHGLLATTSIVSSILGGVITPTIAKITDIRGRTEGFLYMLLLIVIGMIMKATCQNVETYAAAQTFYWVGHTGLLYIITIMISDMTSLRNRMIMISINSTPLIASTFAGPKIAELFLNNLNFRWAFGAFTIILVAFSLPVILILYLTEAKAKKQGLIQPRLKTRSVAASLKYYFIQFDVVGLLLLTAGWSLLLLPFSLVSSALNGWESATVICMIVFGVVTLGLFVVWERFFATVSLFPYKFLKDPTVLGASFAYGIMFLSIFVWDTYYYSYLQVAHFQDIASAGYILNTFSLTSAIVSPIISVFIRYTGQFKWPTIVVGIPFILLGTGLLIHFRTPGTSVGYLVMCQFFNGVGTSFIATCGQLAVMAAVSHQEIAMALAFFSLCGSIGAAIGMAIAGGLWTNLLRNAIYDNLPAVSKDLTDTIYADMRMQLFYENGDPIRMAIIDAYGDVQRKMVITGAAFVPLLLITVLMWRNINVKEKRQTVGNVW</sequence>
<comment type="subcellular location">
    <subcellularLocation>
        <location evidence="1">Membrane</location>
        <topology evidence="1">Multi-pass membrane protein</topology>
    </subcellularLocation>
</comment>
<feature type="transmembrane region" description="Helical" evidence="6">
    <location>
        <begin position="301"/>
        <end position="321"/>
    </location>
</feature>
<dbReference type="PANTHER" id="PTHR23501:SF107">
    <property type="entry name" value="TRANSPORTER, PUTATIVE (AFU_ORTHOLOGUE AFUA_7G04730)-RELATED"/>
    <property type="match status" value="1"/>
</dbReference>
<dbReference type="AlphaFoldDB" id="A0AAE0KDA5"/>
<evidence type="ECO:0000313" key="8">
    <source>
        <dbReference type="Proteomes" id="UP001285441"/>
    </source>
</evidence>
<evidence type="ECO:0000313" key="7">
    <source>
        <dbReference type="EMBL" id="KAK3374723.1"/>
    </source>
</evidence>
<reference evidence="7" key="1">
    <citation type="journal article" date="2023" name="Mol. Phylogenet. Evol.">
        <title>Genome-scale phylogeny and comparative genomics of the fungal order Sordariales.</title>
        <authorList>
            <person name="Hensen N."/>
            <person name="Bonometti L."/>
            <person name="Westerberg I."/>
            <person name="Brannstrom I.O."/>
            <person name="Guillou S."/>
            <person name="Cros-Aarteil S."/>
            <person name="Calhoun S."/>
            <person name="Haridas S."/>
            <person name="Kuo A."/>
            <person name="Mondo S."/>
            <person name="Pangilinan J."/>
            <person name="Riley R."/>
            <person name="LaButti K."/>
            <person name="Andreopoulos B."/>
            <person name="Lipzen A."/>
            <person name="Chen C."/>
            <person name="Yan M."/>
            <person name="Daum C."/>
            <person name="Ng V."/>
            <person name="Clum A."/>
            <person name="Steindorff A."/>
            <person name="Ohm R.A."/>
            <person name="Martin F."/>
            <person name="Silar P."/>
            <person name="Natvig D.O."/>
            <person name="Lalanne C."/>
            <person name="Gautier V."/>
            <person name="Ament-Velasquez S.L."/>
            <person name="Kruys A."/>
            <person name="Hutchinson M.I."/>
            <person name="Powell A.J."/>
            <person name="Barry K."/>
            <person name="Miller A.N."/>
            <person name="Grigoriev I.V."/>
            <person name="Debuchy R."/>
            <person name="Gladieux P."/>
            <person name="Hiltunen Thoren M."/>
            <person name="Johannesson H."/>
        </authorList>
    </citation>
    <scope>NUCLEOTIDE SEQUENCE</scope>
    <source>
        <strain evidence="7">CBS 232.78</strain>
    </source>
</reference>
<accession>A0AAE0KDA5</accession>
<feature type="transmembrane region" description="Helical" evidence="6">
    <location>
        <begin position="471"/>
        <end position="494"/>
    </location>
</feature>
<feature type="transmembrane region" description="Helical" evidence="6">
    <location>
        <begin position="548"/>
        <end position="566"/>
    </location>
</feature>
<name>A0AAE0KDA5_9PEZI</name>
<reference evidence="7" key="2">
    <citation type="submission" date="2023-06" db="EMBL/GenBank/DDBJ databases">
        <authorList>
            <consortium name="Lawrence Berkeley National Laboratory"/>
            <person name="Haridas S."/>
            <person name="Hensen N."/>
            <person name="Bonometti L."/>
            <person name="Westerberg I."/>
            <person name="Brannstrom I.O."/>
            <person name="Guillou S."/>
            <person name="Cros-Aarteil S."/>
            <person name="Calhoun S."/>
            <person name="Kuo A."/>
            <person name="Mondo S."/>
            <person name="Pangilinan J."/>
            <person name="Riley R."/>
            <person name="LaButti K."/>
            <person name="Andreopoulos B."/>
            <person name="Lipzen A."/>
            <person name="Chen C."/>
            <person name="Yanf M."/>
            <person name="Daum C."/>
            <person name="Ng V."/>
            <person name="Clum A."/>
            <person name="Steindorff A."/>
            <person name="Ohm R."/>
            <person name="Martin F."/>
            <person name="Silar P."/>
            <person name="Natvig D."/>
            <person name="Lalanne C."/>
            <person name="Gautier V."/>
            <person name="Ament-velasquez S.L."/>
            <person name="Kruys A."/>
            <person name="Hutchinson M.I."/>
            <person name="Powell A.J."/>
            <person name="Barry K."/>
            <person name="Miller A.N."/>
            <person name="Grigoriev I.V."/>
            <person name="Debuchy R."/>
            <person name="Gladieux P."/>
            <person name="Thoren M.H."/>
            <person name="Johannesson H."/>
        </authorList>
    </citation>
    <scope>NUCLEOTIDE SEQUENCE</scope>
    <source>
        <strain evidence="7">CBS 232.78</strain>
    </source>
</reference>
<feature type="transmembrane region" description="Helical" evidence="6">
    <location>
        <begin position="265"/>
        <end position="289"/>
    </location>
</feature>
<dbReference type="Proteomes" id="UP001285441">
    <property type="component" value="Unassembled WGS sequence"/>
</dbReference>
<keyword evidence="4 6" id="KW-0472">Membrane</keyword>
<keyword evidence="2 6" id="KW-0812">Transmembrane</keyword>
<dbReference type="PANTHER" id="PTHR23501">
    <property type="entry name" value="MAJOR FACILITATOR SUPERFAMILY"/>
    <property type="match status" value="1"/>
</dbReference>
<feature type="transmembrane region" description="Helical" evidence="6">
    <location>
        <begin position="60"/>
        <end position="78"/>
    </location>
</feature>
<feature type="transmembrane region" description="Helical" evidence="6">
    <location>
        <begin position="130"/>
        <end position="146"/>
    </location>
</feature>
<feature type="transmembrane region" description="Helical" evidence="6">
    <location>
        <begin position="434"/>
        <end position="459"/>
    </location>
</feature>
<dbReference type="Pfam" id="PF07690">
    <property type="entry name" value="MFS_1"/>
    <property type="match status" value="1"/>
</dbReference>
<feature type="transmembrane region" description="Helical" evidence="6">
    <location>
        <begin position="98"/>
        <end position="118"/>
    </location>
</feature>
<dbReference type="InterPro" id="IPR011701">
    <property type="entry name" value="MFS"/>
</dbReference>
<keyword evidence="8" id="KW-1185">Reference proteome</keyword>
<proteinExistence type="predicted"/>
<feature type="transmembrane region" description="Helical" evidence="6">
    <location>
        <begin position="378"/>
        <end position="398"/>
    </location>
</feature>
<feature type="transmembrane region" description="Helical" evidence="6">
    <location>
        <begin position="188"/>
        <end position="206"/>
    </location>
</feature>
<protein>
    <submittedName>
        <fullName evidence="7">Major facilitator superfamily transporter</fullName>
    </submittedName>
</protein>
<dbReference type="SUPFAM" id="SSF103473">
    <property type="entry name" value="MFS general substrate transporter"/>
    <property type="match status" value="2"/>
</dbReference>
<gene>
    <name evidence="7" type="ORF">B0H63DRAFT_437530</name>
</gene>
<dbReference type="Gene3D" id="1.20.1250.20">
    <property type="entry name" value="MFS general substrate transporter like domains"/>
    <property type="match status" value="2"/>
</dbReference>
<evidence type="ECO:0000256" key="6">
    <source>
        <dbReference type="SAM" id="Phobius"/>
    </source>
</evidence>
<dbReference type="GO" id="GO:0005886">
    <property type="term" value="C:plasma membrane"/>
    <property type="evidence" value="ECO:0007669"/>
    <property type="project" value="TreeGrafter"/>
</dbReference>
<evidence type="ECO:0000256" key="5">
    <source>
        <dbReference type="SAM" id="MobiDB-lite"/>
    </source>
</evidence>
<feature type="transmembrane region" description="Helical" evidence="6">
    <location>
        <begin position="158"/>
        <end position="176"/>
    </location>
</feature>
<dbReference type="InterPro" id="IPR036259">
    <property type="entry name" value="MFS_trans_sf"/>
</dbReference>
<evidence type="ECO:0000256" key="2">
    <source>
        <dbReference type="ARBA" id="ARBA00022692"/>
    </source>
</evidence>
<feature type="transmembrane region" description="Helical" evidence="6">
    <location>
        <begin position="341"/>
        <end position="358"/>
    </location>
</feature>
<evidence type="ECO:0000256" key="1">
    <source>
        <dbReference type="ARBA" id="ARBA00004141"/>
    </source>
</evidence>